<keyword evidence="19" id="KW-1185">Reference proteome</keyword>
<dbReference type="FunFam" id="1.10.510.10:FF:000571">
    <property type="entry name" value="Maternal embryonic leucine zipper kinase"/>
    <property type="match status" value="1"/>
</dbReference>
<evidence type="ECO:0000256" key="1">
    <source>
        <dbReference type="ARBA" id="ARBA00001936"/>
    </source>
</evidence>
<keyword evidence="10 15" id="KW-0067">ATP-binding</keyword>
<dbReference type="PROSITE" id="PS00107">
    <property type="entry name" value="PROTEIN_KINASE_ATP"/>
    <property type="match status" value="1"/>
</dbReference>
<dbReference type="GO" id="GO:0035556">
    <property type="term" value="P:intracellular signal transduction"/>
    <property type="evidence" value="ECO:0007669"/>
    <property type="project" value="TreeGrafter"/>
</dbReference>
<dbReference type="Gene3D" id="1.10.510.10">
    <property type="entry name" value="Transferase(Phosphotransferase) domain 1"/>
    <property type="match status" value="1"/>
</dbReference>
<keyword evidence="11" id="KW-0460">Magnesium</keyword>
<feature type="non-terminal residue" evidence="18">
    <location>
        <position position="274"/>
    </location>
</feature>
<dbReference type="SUPFAM" id="SSF56112">
    <property type="entry name" value="Protein kinase-like (PK-like)"/>
    <property type="match status" value="1"/>
</dbReference>
<dbReference type="STRING" id="1555241.A0A4P9XBV4"/>
<proteinExistence type="inferred from homology"/>
<evidence type="ECO:0000259" key="17">
    <source>
        <dbReference type="PROSITE" id="PS50011"/>
    </source>
</evidence>
<evidence type="ECO:0000256" key="5">
    <source>
        <dbReference type="ARBA" id="ARBA00022527"/>
    </source>
</evidence>
<comment type="similarity">
    <text evidence="3">Belongs to the protein kinase superfamily. CAMK Ser/Thr protein kinase family. LKB1 subfamily.</text>
</comment>
<evidence type="ECO:0000256" key="6">
    <source>
        <dbReference type="ARBA" id="ARBA00022679"/>
    </source>
</evidence>
<dbReference type="SMART" id="SM00220">
    <property type="entry name" value="S_TKc"/>
    <property type="match status" value="1"/>
</dbReference>
<dbReference type="Proteomes" id="UP000274922">
    <property type="component" value="Unassembled WGS sequence"/>
</dbReference>
<dbReference type="InterPro" id="IPR017441">
    <property type="entry name" value="Protein_kinase_ATP_BS"/>
</dbReference>
<evidence type="ECO:0000256" key="10">
    <source>
        <dbReference type="ARBA" id="ARBA00022840"/>
    </source>
</evidence>
<evidence type="ECO:0000256" key="4">
    <source>
        <dbReference type="ARBA" id="ARBA00012513"/>
    </source>
</evidence>
<comment type="catalytic activity">
    <reaction evidence="14">
        <text>L-seryl-[protein] + ATP = O-phospho-L-seryl-[protein] + ADP + H(+)</text>
        <dbReference type="Rhea" id="RHEA:17989"/>
        <dbReference type="Rhea" id="RHEA-COMP:9863"/>
        <dbReference type="Rhea" id="RHEA-COMP:11604"/>
        <dbReference type="ChEBI" id="CHEBI:15378"/>
        <dbReference type="ChEBI" id="CHEBI:29999"/>
        <dbReference type="ChEBI" id="CHEBI:30616"/>
        <dbReference type="ChEBI" id="CHEBI:83421"/>
        <dbReference type="ChEBI" id="CHEBI:456216"/>
        <dbReference type="EC" id="2.7.11.1"/>
    </reaction>
</comment>
<evidence type="ECO:0000256" key="8">
    <source>
        <dbReference type="ARBA" id="ARBA00022741"/>
    </source>
</evidence>
<evidence type="ECO:0000313" key="19">
    <source>
        <dbReference type="Proteomes" id="UP000274922"/>
    </source>
</evidence>
<keyword evidence="7" id="KW-0479">Metal-binding</keyword>
<evidence type="ECO:0000256" key="16">
    <source>
        <dbReference type="RuleBase" id="RU000304"/>
    </source>
</evidence>
<dbReference type="FunFam" id="3.30.200.20:FF:000003">
    <property type="entry name" value="Non-specific serine/threonine protein kinase"/>
    <property type="match status" value="1"/>
</dbReference>
<dbReference type="PANTHER" id="PTHR24346:SF94">
    <property type="entry name" value="NON-SPECIFIC SERINE_THREONINE PROTEIN KINASE"/>
    <property type="match status" value="1"/>
</dbReference>
<dbReference type="GO" id="GO:0005524">
    <property type="term" value="F:ATP binding"/>
    <property type="evidence" value="ECO:0007669"/>
    <property type="project" value="UniProtKB-UniRule"/>
</dbReference>
<comment type="cofactor">
    <cofactor evidence="2">
        <name>Mg(2+)</name>
        <dbReference type="ChEBI" id="CHEBI:18420"/>
    </cofactor>
</comment>
<sequence>MANKSSIKLIGSYLLGKQIGKGSFGKVKEGLCSETLQRVAIKIINKTRVKRSANGIQGVIQEIKLLKRLKHPNVITLIDVFCKVQAWYLVFEYCPCSLQTLIDQSSENLLATGQGQRFFQQLMQGVDYLHSQNIVHRDIKPGNMLITPDGVLKITDFGIAEQFSMYDMKPMRINNFAGTHQFLSPEITAGSLSFDGPKADVWACGITLYYMLTRRFPFDFDEELNLLSLYERIANGAFEMPAEFPADLQELMTQILHRDPKLRASVQDVLKHAW</sequence>
<accession>A0A4P9XBV4</accession>
<evidence type="ECO:0000256" key="13">
    <source>
        <dbReference type="ARBA" id="ARBA00047899"/>
    </source>
</evidence>
<keyword evidence="8 15" id="KW-0547">Nucleotide-binding</keyword>
<dbReference type="InterPro" id="IPR008271">
    <property type="entry name" value="Ser/Thr_kinase_AS"/>
</dbReference>
<feature type="domain" description="Protein kinase" evidence="17">
    <location>
        <begin position="13"/>
        <end position="274"/>
    </location>
</feature>
<dbReference type="InterPro" id="IPR011009">
    <property type="entry name" value="Kinase-like_dom_sf"/>
</dbReference>
<dbReference type="InterPro" id="IPR000719">
    <property type="entry name" value="Prot_kinase_dom"/>
</dbReference>
<keyword evidence="5 16" id="KW-0723">Serine/threonine-protein kinase</keyword>
<keyword evidence="9" id="KW-0418">Kinase</keyword>
<protein>
    <recommendedName>
        <fullName evidence="4">non-specific serine/threonine protein kinase</fullName>
        <ecNumber evidence="4">2.7.11.1</ecNumber>
    </recommendedName>
</protein>
<comment type="cofactor">
    <cofactor evidence="1">
        <name>Mn(2+)</name>
        <dbReference type="ChEBI" id="CHEBI:29035"/>
    </cofactor>
</comment>
<dbReference type="PROSITE" id="PS50011">
    <property type="entry name" value="PROTEIN_KINASE_DOM"/>
    <property type="match status" value="1"/>
</dbReference>
<dbReference type="EC" id="2.7.11.1" evidence="4"/>
<evidence type="ECO:0000256" key="14">
    <source>
        <dbReference type="ARBA" id="ARBA00048679"/>
    </source>
</evidence>
<feature type="binding site" evidence="15">
    <location>
        <position position="42"/>
    </location>
    <ligand>
        <name>ATP</name>
        <dbReference type="ChEBI" id="CHEBI:30616"/>
    </ligand>
</feature>
<evidence type="ECO:0000256" key="9">
    <source>
        <dbReference type="ARBA" id="ARBA00022777"/>
    </source>
</evidence>
<dbReference type="AlphaFoldDB" id="A0A4P9XBV4"/>
<dbReference type="GO" id="GO:0046872">
    <property type="term" value="F:metal ion binding"/>
    <property type="evidence" value="ECO:0007669"/>
    <property type="project" value="UniProtKB-KW"/>
</dbReference>
<dbReference type="PANTHER" id="PTHR24346">
    <property type="entry name" value="MAP/MICROTUBULE AFFINITY-REGULATING KINASE"/>
    <property type="match status" value="1"/>
</dbReference>
<keyword evidence="12" id="KW-0464">Manganese</keyword>
<organism evidence="18 19">
    <name type="scientific">Caulochytrium protostelioides</name>
    <dbReference type="NCBI Taxonomy" id="1555241"/>
    <lineage>
        <taxon>Eukaryota</taxon>
        <taxon>Fungi</taxon>
        <taxon>Fungi incertae sedis</taxon>
        <taxon>Chytridiomycota</taxon>
        <taxon>Chytridiomycota incertae sedis</taxon>
        <taxon>Chytridiomycetes</taxon>
        <taxon>Caulochytriales</taxon>
        <taxon>Caulochytriaceae</taxon>
        <taxon>Caulochytrium</taxon>
    </lineage>
</organism>
<evidence type="ECO:0000256" key="2">
    <source>
        <dbReference type="ARBA" id="ARBA00001946"/>
    </source>
</evidence>
<keyword evidence="6" id="KW-0808">Transferase</keyword>
<dbReference type="PROSITE" id="PS00108">
    <property type="entry name" value="PROTEIN_KINASE_ST"/>
    <property type="match status" value="1"/>
</dbReference>
<gene>
    <name evidence="18" type="ORF">CXG81DRAFT_10171</name>
</gene>
<reference evidence="19" key="1">
    <citation type="journal article" date="2018" name="Nat. Microbiol.">
        <title>Leveraging single-cell genomics to expand the fungal tree of life.</title>
        <authorList>
            <person name="Ahrendt S.R."/>
            <person name="Quandt C.A."/>
            <person name="Ciobanu D."/>
            <person name="Clum A."/>
            <person name="Salamov A."/>
            <person name="Andreopoulos B."/>
            <person name="Cheng J.F."/>
            <person name="Woyke T."/>
            <person name="Pelin A."/>
            <person name="Henrissat B."/>
            <person name="Reynolds N.K."/>
            <person name="Benny G.L."/>
            <person name="Smith M.E."/>
            <person name="James T.Y."/>
            <person name="Grigoriev I.V."/>
        </authorList>
    </citation>
    <scope>NUCLEOTIDE SEQUENCE [LARGE SCALE GENOMIC DNA]</scope>
    <source>
        <strain evidence="19">ATCC 52028</strain>
    </source>
</reference>
<comment type="catalytic activity">
    <reaction evidence="13">
        <text>L-threonyl-[protein] + ATP = O-phospho-L-threonyl-[protein] + ADP + H(+)</text>
        <dbReference type="Rhea" id="RHEA:46608"/>
        <dbReference type="Rhea" id="RHEA-COMP:11060"/>
        <dbReference type="Rhea" id="RHEA-COMP:11605"/>
        <dbReference type="ChEBI" id="CHEBI:15378"/>
        <dbReference type="ChEBI" id="CHEBI:30013"/>
        <dbReference type="ChEBI" id="CHEBI:30616"/>
        <dbReference type="ChEBI" id="CHEBI:61977"/>
        <dbReference type="ChEBI" id="CHEBI:456216"/>
        <dbReference type="EC" id="2.7.11.1"/>
    </reaction>
</comment>
<dbReference type="GO" id="GO:0004674">
    <property type="term" value="F:protein serine/threonine kinase activity"/>
    <property type="evidence" value="ECO:0007669"/>
    <property type="project" value="UniProtKB-KW"/>
</dbReference>
<dbReference type="EMBL" id="ML014132">
    <property type="protein sequence ID" value="RKP02917.1"/>
    <property type="molecule type" value="Genomic_DNA"/>
</dbReference>
<dbReference type="Pfam" id="PF00069">
    <property type="entry name" value="Pkinase"/>
    <property type="match status" value="1"/>
</dbReference>
<evidence type="ECO:0000256" key="12">
    <source>
        <dbReference type="ARBA" id="ARBA00023211"/>
    </source>
</evidence>
<dbReference type="GO" id="GO:0005737">
    <property type="term" value="C:cytoplasm"/>
    <property type="evidence" value="ECO:0007669"/>
    <property type="project" value="TreeGrafter"/>
</dbReference>
<evidence type="ECO:0000256" key="3">
    <source>
        <dbReference type="ARBA" id="ARBA00009985"/>
    </source>
</evidence>
<evidence type="ECO:0000256" key="7">
    <source>
        <dbReference type="ARBA" id="ARBA00022723"/>
    </source>
</evidence>
<dbReference type="PIRSF" id="PIRSF000654">
    <property type="entry name" value="Integrin-linked_kinase"/>
    <property type="match status" value="1"/>
</dbReference>
<dbReference type="OrthoDB" id="68483at2759"/>
<evidence type="ECO:0000256" key="11">
    <source>
        <dbReference type="ARBA" id="ARBA00022842"/>
    </source>
</evidence>
<evidence type="ECO:0000313" key="18">
    <source>
        <dbReference type="EMBL" id="RKP02917.1"/>
    </source>
</evidence>
<name>A0A4P9XBV4_9FUNG</name>
<evidence type="ECO:0000256" key="15">
    <source>
        <dbReference type="PROSITE-ProRule" id="PRU10141"/>
    </source>
</evidence>